<reference evidence="3 4" key="1">
    <citation type="submission" date="2019-04" db="EMBL/GenBank/DDBJ databases">
        <title>In vitro growth and metabolic characteristics of meat-borne Lactobacillus algidus strains.</title>
        <authorList>
            <person name="Sade E."/>
            <person name="Per J."/>
            <person name="Tytti H."/>
            <person name="Johanna B.K."/>
        </authorList>
    </citation>
    <scope>NUCLEOTIDE SEQUENCE [LARGE SCALE GENOMIC DNA]</scope>
    <source>
        <strain evidence="3 4">LTS37-1</strain>
    </source>
</reference>
<dbReference type="InterPro" id="IPR029100">
    <property type="entry name" value="Ntox50"/>
</dbReference>
<dbReference type="AlphaFoldDB" id="A0A5C6M7U8"/>
<feature type="domain" description="Phage head morphogenesis" evidence="1">
    <location>
        <begin position="239"/>
        <end position="335"/>
    </location>
</feature>
<feature type="domain" description="Bacterial toxin 50" evidence="2">
    <location>
        <begin position="453"/>
        <end position="555"/>
    </location>
</feature>
<dbReference type="Proteomes" id="UP000321659">
    <property type="component" value="Unassembled WGS sequence"/>
</dbReference>
<dbReference type="RefSeq" id="WP_186674584.1">
    <property type="nucleotide sequence ID" value="NZ_JANXKU010000004.1"/>
</dbReference>
<dbReference type="EMBL" id="SRRQ01000018">
    <property type="protein sequence ID" value="TWW10243.1"/>
    <property type="molecule type" value="Genomic_DNA"/>
</dbReference>
<evidence type="ECO:0000259" key="1">
    <source>
        <dbReference type="Pfam" id="PF04233"/>
    </source>
</evidence>
<dbReference type="Pfam" id="PF15542">
    <property type="entry name" value="Ntox50"/>
    <property type="match status" value="1"/>
</dbReference>
<gene>
    <name evidence="3" type="ORF">LABALGLTS371_15310</name>
</gene>
<accession>A0A5C6M7U8</accession>
<organism evidence="3 4">
    <name type="scientific">Dellaglioa algida</name>
    <dbReference type="NCBI Taxonomy" id="105612"/>
    <lineage>
        <taxon>Bacteria</taxon>
        <taxon>Bacillati</taxon>
        <taxon>Bacillota</taxon>
        <taxon>Bacilli</taxon>
        <taxon>Lactobacillales</taxon>
        <taxon>Lactobacillaceae</taxon>
        <taxon>Dellaglioa</taxon>
    </lineage>
</organism>
<proteinExistence type="predicted"/>
<evidence type="ECO:0000259" key="2">
    <source>
        <dbReference type="Pfam" id="PF15542"/>
    </source>
</evidence>
<protein>
    <recommendedName>
        <fullName evidence="5">Phage head morphogenesis protein</fullName>
    </recommendedName>
</protein>
<name>A0A5C6M7U8_9LACO</name>
<evidence type="ECO:0008006" key="5">
    <source>
        <dbReference type="Google" id="ProtNLM"/>
    </source>
</evidence>
<dbReference type="Pfam" id="PF04233">
    <property type="entry name" value="Phage_Mu_F"/>
    <property type="match status" value="1"/>
</dbReference>
<evidence type="ECO:0000313" key="4">
    <source>
        <dbReference type="Proteomes" id="UP000321659"/>
    </source>
</evidence>
<dbReference type="InterPro" id="IPR006528">
    <property type="entry name" value="Phage_head_morphogenesis_dom"/>
</dbReference>
<comment type="caution">
    <text evidence="3">The sequence shown here is derived from an EMBL/GenBank/DDBJ whole genome shotgun (WGS) entry which is preliminary data.</text>
</comment>
<evidence type="ECO:0000313" key="3">
    <source>
        <dbReference type="EMBL" id="TWW10243.1"/>
    </source>
</evidence>
<sequence>MSKLDELNYWGLRGIQEEQKVQDGASVVEKKVIKAYISSQKYLTNEANKLYSRYLSKTDMSELAVKRVLNESVAPAQLIELQHMIKTTKDIEIKKQMQDYLNGLAVKARITRLEELKAKSYLVAKQLADVQQRAQTDYYIDVINDAYKNASVEGIIQNNLTTPTKRKVEFTDSDKKKVAHSIETVSDKPITEFKELSTRYVKNILDTNWQGSNYSKRIWGDTDQLAKKLEDLFTVKELSGMSQRDMVKSLRKTFDVSTGVASRLIRTEANYVANQAKLKGWKEHGVKQYILIAVLDLRTSTICREKDHKVYDVDKAVCKGKDGNYPPFHPWCRTIAVAYFEGISLDGKRTVNDPITGKTFTMSEDSDYKDWEQALIHKHSKEELDNKAVMVKNFKSNLAQYKRMKSLIGSENTPETFDKFQDIKYNKDSEWEQLRLKMNLQKLLDKGSLRLDINQDKQLRHELNHESYRVYAENNKIKGKPIPSYFKTNVSDIQNIVNKHYLSGEIQRRNPGQYAAIIEIDKNNLAMAYSNDGASSRATNRFKIHISKNTTHVVPMYPKEG</sequence>
<dbReference type="NCBIfam" id="TIGR01641">
    <property type="entry name" value="phageSPP1_gp7"/>
    <property type="match status" value="1"/>
</dbReference>